<dbReference type="Pfam" id="PF07927">
    <property type="entry name" value="HicA_toxin"/>
    <property type="match status" value="1"/>
</dbReference>
<name>A0A1G2P4T9_9BACT</name>
<accession>A0A1G2P4T9</accession>
<dbReference type="GO" id="GO:0003729">
    <property type="term" value="F:mRNA binding"/>
    <property type="evidence" value="ECO:0007669"/>
    <property type="project" value="InterPro"/>
</dbReference>
<comment type="caution">
    <text evidence="8">The sequence shown here is derived from an EMBL/GenBank/DDBJ whole genome shotgun (WGS) entry which is preliminary data.</text>
</comment>
<proteinExistence type="inferred from homology"/>
<dbReference type="STRING" id="1802333.A3G03_03300"/>
<dbReference type="InterPro" id="IPR012933">
    <property type="entry name" value="HicA_mRNA_interferase"/>
</dbReference>
<keyword evidence="3" id="KW-0540">Nuclease</keyword>
<dbReference type="GO" id="GO:0004519">
    <property type="term" value="F:endonuclease activity"/>
    <property type="evidence" value="ECO:0007669"/>
    <property type="project" value="UniProtKB-KW"/>
</dbReference>
<evidence type="ECO:0000256" key="2">
    <source>
        <dbReference type="ARBA" id="ARBA00022649"/>
    </source>
</evidence>
<evidence type="ECO:0000256" key="3">
    <source>
        <dbReference type="ARBA" id="ARBA00022722"/>
    </source>
</evidence>
<evidence type="ECO:0000256" key="6">
    <source>
        <dbReference type="ARBA" id="ARBA00022884"/>
    </source>
</evidence>
<keyword evidence="6" id="KW-0694">RNA-binding</keyword>
<keyword evidence="5" id="KW-0378">Hydrolase</keyword>
<gene>
    <name evidence="8" type="ORF">A3G03_03300</name>
</gene>
<dbReference type="GO" id="GO:0016787">
    <property type="term" value="F:hydrolase activity"/>
    <property type="evidence" value="ECO:0007669"/>
    <property type="project" value="UniProtKB-KW"/>
</dbReference>
<evidence type="ECO:0000313" key="8">
    <source>
        <dbReference type="EMBL" id="OHA43365.1"/>
    </source>
</evidence>
<evidence type="ECO:0000256" key="4">
    <source>
        <dbReference type="ARBA" id="ARBA00022759"/>
    </source>
</evidence>
<dbReference type="Gene3D" id="3.30.920.30">
    <property type="entry name" value="Hypothetical protein"/>
    <property type="match status" value="1"/>
</dbReference>
<dbReference type="InterPro" id="IPR038570">
    <property type="entry name" value="HicA_sf"/>
</dbReference>
<dbReference type="AlphaFoldDB" id="A0A1G2P4T9"/>
<evidence type="ECO:0008006" key="10">
    <source>
        <dbReference type="Google" id="ProtNLM"/>
    </source>
</evidence>
<sequence length="73" mass="8437">MPKKYKVFTSAKLIKLLERQGFYIDRSRGSHFVLRNEKLKATIVVPKHRGDLPQGTLAAIIERSKLDENLFKP</sequence>
<reference evidence="8 9" key="1">
    <citation type="journal article" date="2016" name="Nat. Commun.">
        <title>Thousands of microbial genomes shed light on interconnected biogeochemical processes in an aquifer system.</title>
        <authorList>
            <person name="Anantharaman K."/>
            <person name="Brown C.T."/>
            <person name="Hug L.A."/>
            <person name="Sharon I."/>
            <person name="Castelle C.J."/>
            <person name="Probst A.J."/>
            <person name="Thomas B.C."/>
            <person name="Singh A."/>
            <person name="Wilkins M.J."/>
            <person name="Karaoz U."/>
            <person name="Brodie E.L."/>
            <person name="Williams K.H."/>
            <person name="Hubbard S.S."/>
            <person name="Banfield J.F."/>
        </authorList>
    </citation>
    <scope>NUCLEOTIDE SEQUENCE [LARGE SCALE GENOMIC DNA]</scope>
</reference>
<evidence type="ECO:0000256" key="5">
    <source>
        <dbReference type="ARBA" id="ARBA00022801"/>
    </source>
</evidence>
<keyword evidence="2" id="KW-1277">Toxin-antitoxin system</keyword>
<protein>
    <recommendedName>
        <fullName evidence="10">Addiction module toxin, HicA family</fullName>
    </recommendedName>
</protein>
<evidence type="ECO:0000313" key="9">
    <source>
        <dbReference type="Proteomes" id="UP000176355"/>
    </source>
</evidence>
<keyword evidence="7" id="KW-0346">Stress response</keyword>
<evidence type="ECO:0000256" key="1">
    <source>
        <dbReference type="ARBA" id="ARBA00006620"/>
    </source>
</evidence>
<dbReference type="EMBL" id="MHSL01000025">
    <property type="protein sequence ID" value="OHA43365.1"/>
    <property type="molecule type" value="Genomic_DNA"/>
</dbReference>
<organism evidence="8 9">
    <name type="scientific">Candidatus Taylorbacteria bacterium RIFCSPLOWO2_12_FULL_44_15c</name>
    <dbReference type="NCBI Taxonomy" id="1802333"/>
    <lineage>
        <taxon>Bacteria</taxon>
        <taxon>Candidatus Tayloriibacteriota</taxon>
    </lineage>
</organism>
<comment type="similarity">
    <text evidence="1">Belongs to the HicA mRNA interferase family.</text>
</comment>
<evidence type="ECO:0000256" key="7">
    <source>
        <dbReference type="ARBA" id="ARBA00023016"/>
    </source>
</evidence>
<dbReference type="SUPFAM" id="SSF54786">
    <property type="entry name" value="YcfA/nrd intein domain"/>
    <property type="match status" value="1"/>
</dbReference>
<dbReference type="Proteomes" id="UP000176355">
    <property type="component" value="Unassembled WGS sequence"/>
</dbReference>
<keyword evidence="4" id="KW-0255">Endonuclease</keyword>